<dbReference type="Proteomes" id="UP001066276">
    <property type="component" value="Chromosome 1_1"/>
</dbReference>
<evidence type="ECO:0000256" key="1">
    <source>
        <dbReference type="ARBA" id="ARBA00004123"/>
    </source>
</evidence>
<feature type="domain" description="Formamidopyrimidine-DNA glycosylase catalytic" evidence="27">
    <location>
        <begin position="100"/>
        <end position="273"/>
    </location>
</feature>
<keyword evidence="8" id="KW-0227">DNA damage</keyword>
<evidence type="ECO:0000256" key="15">
    <source>
        <dbReference type="ARBA" id="ARBA00023242"/>
    </source>
</evidence>
<keyword evidence="7" id="KW-0677">Repeat</keyword>
<feature type="domain" description="RanBP2-type" evidence="25">
    <location>
        <begin position="350"/>
        <end position="379"/>
    </location>
</feature>
<evidence type="ECO:0000259" key="27">
    <source>
        <dbReference type="PROSITE" id="PS51068"/>
    </source>
</evidence>
<dbReference type="InterPro" id="IPR036443">
    <property type="entry name" value="Znf_RanBP2_sf"/>
</dbReference>
<dbReference type="PROSITE" id="PS01242">
    <property type="entry name" value="ZF_FPG_1"/>
    <property type="match status" value="1"/>
</dbReference>
<keyword evidence="11" id="KW-0862">Zinc</keyword>
<comment type="caution">
    <text evidence="29">The sequence shown here is derived from an EMBL/GenBank/DDBJ whole genome shotgun (WGS) entry which is preliminary data.</text>
</comment>
<proteinExistence type="inferred from homology"/>
<feature type="domain" description="GRF-type" evidence="28">
    <location>
        <begin position="578"/>
        <end position="620"/>
    </location>
</feature>
<feature type="compositionally biased region" description="Polar residues" evidence="24">
    <location>
        <begin position="435"/>
        <end position="456"/>
    </location>
</feature>
<dbReference type="SMART" id="SM01232">
    <property type="entry name" value="H2TH"/>
    <property type="match status" value="1"/>
</dbReference>
<evidence type="ECO:0000256" key="19">
    <source>
        <dbReference type="ARBA" id="ARBA00073168"/>
    </source>
</evidence>
<dbReference type="SUPFAM" id="SSF90209">
    <property type="entry name" value="Ran binding protein zinc finger-like"/>
    <property type="match status" value="1"/>
</dbReference>
<dbReference type="PROSITE" id="PS01358">
    <property type="entry name" value="ZF_RANBP2_1"/>
    <property type="match status" value="1"/>
</dbReference>
<evidence type="ECO:0000256" key="3">
    <source>
        <dbReference type="ARBA" id="ARBA00009409"/>
    </source>
</evidence>
<evidence type="ECO:0000256" key="13">
    <source>
        <dbReference type="ARBA" id="ARBA00023204"/>
    </source>
</evidence>
<evidence type="ECO:0000256" key="17">
    <source>
        <dbReference type="ARBA" id="ARBA00023295"/>
    </source>
</evidence>
<keyword evidence="16" id="KW-0511">Multifunctional enzyme</keyword>
<dbReference type="Pfam" id="PF06831">
    <property type="entry name" value="H2TH"/>
    <property type="match status" value="1"/>
</dbReference>
<dbReference type="Gene3D" id="3.20.190.10">
    <property type="entry name" value="MutM-like, N-terminal"/>
    <property type="match status" value="1"/>
</dbReference>
<evidence type="ECO:0000256" key="18">
    <source>
        <dbReference type="ARBA" id="ARBA00044632"/>
    </source>
</evidence>
<keyword evidence="6" id="KW-0479">Metal-binding</keyword>
<dbReference type="AlphaFoldDB" id="A0AAV7WNP5"/>
<feature type="domain" description="GRF-type" evidence="28">
    <location>
        <begin position="531"/>
        <end position="574"/>
    </location>
</feature>
<dbReference type="GO" id="GO:0140078">
    <property type="term" value="F:class I DNA-(apurinic or apyrimidinic site) endonuclease activity"/>
    <property type="evidence" value="ECO:0007669"/>
    <property type="project" value="UniProtKB-EC"/>
</dbReference>
<dbReference type="PROSITE" id="PS51068">
    <property type="entry name" value="FPG_CAT"/>
    <property type="match status" value="1"/>
</dbReference>
<evidence type="ECO:0000256" key="20">
    <source>
        <dbReference type="ARBA" id="ARBA00081871"/>
    </source>
</evidence>
<evidence type="ECO:0000256" key="7">
    <source>
        <dbReference type="ARBA" id="ARBA00022737"/>
    </source>
</evidence>
<evidence type="ECO:0000256" key="9">
    <source>
        <dbReference type="ARBA" id="ARBA00022771"/>
    </source>
</evidence>
<protein>
    <recommendedName>
        <fullName evidence="19">Endonuclease 8-like 3</fullName>
        <ecNumber evidence="4">4.2.99.18</ecNumber>
    </recommendedName>
    <alternativeName>
        <fullName evidence="20">DNA glycosylase/AP lyase Neil3</fullName>
    </alternativeName>
    <alternativeName>
        <fullName evidence="22">Endonuclease VIII-like 3</fullName>
    </alternativeName>
    <alternativeName>
        <fullName evidence="21">Nei-like protein 3</fullName>
    </alternativeName>
</protein>
<evidence type="ECO:0000256" key="10">
    <source>
        <dbReference type="ARBA" id="ARBA00022801"/>
    </source>
</evidence>
<dbReference type="Pfam" id="PF06839">
    <property type="entry name" value="Zn_ribbon_GRF"/>
    <property type="match status" value="2"/>
</dbReference>
<gene>
    <name evidence="29" type="ORF">NDU88_003296</name>
</gene>
<comment type="similarity">
    <text evidence="3">Belongs to the FPG family.</text>
</comment>
<evidence type="ECO:0000256" key="4">
    <source>
        <dbReference type="ARBA" id="ARBA00012720"/>
    </source>
</evidence>
<dbReference type="EC" id="4.2.99.18" evidence="4"/>
<dbReference type="InterPro" id="IPR010979">
    <property type="entry name" value="Ribosomal_uS13-like_H2TH"/>
</dbReference>
<keyword evidence="13" id="KW-0234">DNA repair</keyword>
<keyword evidence="10" id="KW-0378">Hydrolase</keyword>
<evidence type="ECO:0000256" key="2">
    <source>
        <dbReference type="ARBA" id="ARBA00004286"/>
    </source>
</evidence>
<evidence type="ECO:0000256" key="21">
    <source>
        <dbReference type="ARBA" id="ARBA00082922"/>
    </source>
</evidence>
<keyword evidence="9 23" id="KW-0863">Zinc-finger</keyword>
<keyword evidence="30" id="KW-1185">Reference proteome</keyword>
<dbReference type="InterPro" id="IPR015886">
    <property type="entry name" value="H2TH_FPG"/>
</dbReference>
<evidence type="ECO:0000256" key="6">
    <source>
        <dbReference type="ARBA" id="ARBA00022723"/>
    </source>
</evidence>
<keyword evidence="17" id="KW-0326">Glycosidase</keyword>
<feature type="compositionally biased region" description="Polar residues" evidence="24">
    <location>
        <begin position="503"/>
        <end position="530"/>
    </location>
</feature>
<evidence type="ECO:0000259" key="25">
    <source>
        <dbReference type="PROSITE" id="PS50199"/>
    </source>
</evidence>
<dbReference type="PROSITE" id="PS51066">
    <property type="entry name" value="ZF_FPG_2"/>
    <property type="match status" value="1"/>
</dbReference>
<dbReference type="GO" id="GO:0005654">
    <property type="term" value="C:nucleoplasm"/>
    <property type="evidence" value="ECO:0007669"/>
    <property type="project" value="UniProtKB-ARBA"/>
</dbReference>
<keyword evidence="15" id="KW-0539">Nucleus</keyword>
<feature type="domain" description="FPG-type" evidence="26">
    <location>
        <begin position="281"/>
        <end position="315"/>
    </location>
</feature>
<comment type="subcellular location">
    <subcellularLocation>
        <location evidence="2">Chromosome</location>
    </subcellularLocation>
    <subcellularLocation>
        <location evidence="1">Nucleus</location>
    </subcellularLocation>
</comment>
<evidence type="ECO:0000256" key="23">
    <source>
        <dbReference type="PROSITE-ProRule" id="PRU00322"/>
    </source>
</evidence>
<keyword evidence="14" id="KW-0456">Lyase</keyword>
<dbReference type="GO" id="GO:0005694">
    <property type="term" value="C:chromosome"/>
    <property type="evidence" value="ECO:0007669"/>
    <property type="project" value="UniProtKB-SubCell"/>
</dbReference>
<evidence type="ECO:0000256" key="5">
    <source>
        <dbReference type="ARBA" id="ARBA00022454"/>
    </source>
</evidence>
<dbReference type="FunFam" id="1.10.8.50:FF:000008">
    <property type="entry name" value="Nei-like DNA glycosylase 3"/>
    <property type="match status" value="1"/>
</dbReference>
<name>A0AAV7WNP5_PLEWA</name>
<dbReference type="PROSITE" id="PS50199">
    <property type="entry name" value="ZF_RANBP2_2"/>
    <property type="match status" value="1"/>
</dbReference>
<dbReference type="Gene3D" id="1.10.8.50">
    <property type="match status" value="1"/>
</dbReference>
<evidence type="ECO:0000313" key="30">
    <source>
        <dbReference type="Proteomes" id="UP001066276"/>
    </source>
</evidence>
<organism evidence="29 30">
    <name type="scientific">Pleurodeles waltl</name>
    <name type="common">Iberian ribbed newt</name>
    <dbReference type="NCBI Taxonomy" id="8319"/>
    <lineage>
        <taxon>Eukaryota</taxon>
        <taxon>Metazoa</taxon>
        <taxon>Chordata</taxon>
        <taxon>Craniata</taxon>
        <taxon>Vertebrata</taxon>
        <taxon>Euteleostomi</taxon>
        <taxon>Amphibia</taxon>
        <taxon>Batrachia</taxon>
        <taxon>Caudata</taxon>
        <taxon>Salamandroidea</taxon>
        <taxon>Salamandridae</taxon>
        <taxon>Pleurodelinae</taxon>
        <taxon>Pleurodeles</taxon>
    </lineage>
</organism>
<evidence type="ECO:0000256" key="12">
    <source>
        <dbReference type="ARBA" id="ARBA00023125"/>
    </source>
</evidence>
<feature type="region of interest" description="Disordered" evidence="24">
    <location>
        <begin position="428"/>
        <end position="456"/>
    </location>
</feature>
<dbReference type="PROSITE" id="PS51999">
    <property type="entry name" value="ZF_GRF"/>
    <property type="match status" value="2"/>
</dbReference>
<evidence type="ECO:0000256" key="11">
    <source>
        <dbReference type="ARBA" id="ARBA00022833"/>
    </source>
</evidence>
<evidence type="ECO:0000259" key="26">
    <source>
        <dbReference type="PROSITE" id="PS51066"/>
    </source>
</evidence>
<dbReference type="InterPro" id="IPR015887">
    <property type="entry name" value="DNA_glyclase_Znf_dom_DNA_BS"/>
</dbReference>
<dbReference type="SUPFAM" id="SSF46946">
    <property type="entry name" value="S13-like H2TH domain"/>
    <property type="match status" value="1"/>
</dbReference>
<dbReference type="InterPro" id="IPR010666">
    <property type="entry name" value="Znf_GRF"/>
</dbReference>
<dbReference type="InterPro" id="IPR035937">
    <property type="entry name" value="FPG_N"/>
</dbReference>
<comment type="catalytic activity">
    <reaction evidence="18">
        <text>2'-deoxyribonucleotide-(2'-deoxyribose 5'-phosphate)-2'-deoxyribonucleotide-DNA = a 3'-end 2'-deoxyribonucleotide-(2,3-dehydro-2,3-deoxyribose 5'-phosphate)-DNA + a 5'-end 5'-phospho-2'-deoxyribonucleoside-DNA + H(+)</text>
        <dbReference type="Rhea" id="RHEA:66592"/>
        <dbReference type="Rhea" id="RHEA-COMP:13180"/>
        <dbReference type="Rhea" id="RHEA-COMP:16897"/>
        <dbReference type="Rhea" id="RHEA-COMP:17067"/>
        <dbReference type="ChEBI" id="CHEBI:15378"/>
        <dbReference type="ChEBI" id="CHEBI:136412"/>
        <dbReference type="ChEBI" id="CHEBI:157695"/>
        <dbReference type="ChEBI" id="CHEBI:167181"/>
        <dbReference type="EC" id="4.2.99.18"/>
    </reaction>
</comment>
<accession>A0AAV7WNP5</accession>
<dbReference type="InterPro" id="IPR000214">
    <property type="entry name" value="Znf_DNA_glyclase/AP_lyase"/>
</dbReference>
<dbReference type="SUPFAM" id="SSF81624">
    <property type="entry name" value="N-terminal domain of MutM-like DNA repair proteins"/>
    <property type="match status" value="1"/>
</dbReference>
<dbReference type="GO" id="GO:0003684">
    <property type="term" value="F:damaged DNA binding"/>
    <property type="evidence" value="ECO:0007669"/>
    <property type="project" value="InterPro"/>
</dbReference>
<reference evidence="29" key="1">
    <citation type="journal article" date="2022" name="bioRxiv">
        <title>Sequencing and chromosome-scale assembly of the giantPleurodeles waltlgenome.</title>
        <authorList>
            <person name="Brown T."/>
            <person name="Elewa A."/>
            <person name="Iarovenko S."/>
            <person name="Subramanian E."/>
            <person name="Araus A.J."/>
            <person name="Petzold A."/>
            <person name="Susuki M."/>
            <person name="Suzuki K.-i.T."/>
            <person name="Hayashi T."/>
            <person name="Toyoda A."/>
            <person name="Oliveira C."/>
            <person name="Osipova E."/>
            <person name="Leigh N.D."/>
            <person name="Simon A."/>
            <person name="Yun M.H."/>
        </authorList>
    </citation>
    <scope>NUCLEOTIDE SEQUENCE</scope>
    <source>
        <strain evidence="29">20211129_DDA</strain>
        <tissue evidence="29">Liver</tissue>
    </source>
</reference>
<dbReference type="PANTHER" id="PTHR22993:SF10">
    <property type="entry name" value="ENDONUCLEASE 8-LIKE 3"/>
    <property type="match status" value="1"/>
</dbReference>
<evidence type="ECO:0000256" key="24">
    <source>
        <dbReference type="SAM" id="MobiDB-lite"/>
    </source>
</evidence>
<dbReference type="InterPro" id="IPR012319">
    <property type="entry name" value="FPG_cat"/>
</dbReference>
<feature type="region of interest" description="Disordered" evidence="24">
    <location>
        <begin position="468"/>
        <end position="530"/>
    </location>
</feature>
<evidence type="ECO:0000256" key="16">
    <source>
        <dbReference type="ARBA" id="ARBA00023268"/>
    </source>
</evidence>
<dbReference type="PANTHER" id="PTHR22993">
    <property type="entry name" value="FORMAMIDOPYRIMIDINE-DNA GLYCOSYLASE"/>
    <property type="match status" value="1"/>
</dbReference>
<dbReference type="InterPro" id="IPR001876">
    <property type="entry name" value="Znf_RanBP2"/>
</dbReference>
<keyword evidence="5" id="KW-0158">Chromosome</keyword>
<dbReference type="SMART" id="SM00547">
    <property type="entry name" value="ZnF_RBZ"/>
    <property type="match status" value="1"/>
</dbReference>
<evidence type="ECO:0000256" key="14">
    <source>
        <dbReference type="ARBA" id="ARBA00023239"/>
    </source>
</evidence>
<dbReference type="GO" id="GO:0008270">
    <property type="term" value="F:zinc ion binding"/>
    <property type="evidence" value="ECO:0007669"/>
    <property type="project" value="UniProtKB-KW"/>
</dbReference>
<dbReference type="EMBL" id="JANPWB010000001">
    <property type="protein sequence ID" value="KAJ1215688.1"/>
    <property type="molecule type" value="Genomic_DNA"/>
</dbReference>
<evidence type="ECO:0000259" key="28">
    <source>
        <dbReference type="PROSITE" id="PS51999"/>
    </source>
</evidence>
<dbReference type="Gene3D" id="2.30.30.380">
    <property type="entry name" value="Zn-finger domain of Sec23/24"/>
    <property type="match status" value="1"/>
</dbReference>
<dbReference type="GO" id="GO:0019104">
    <property type="term" value="F:DNA N-glycosylase activity"/>
    <property type="evidence" value="ECO:0007669"/>
    <property type="project" value="InterPro"/>
</dbReference>
<evidence type="ECO:0000256" key="22">
    <source>
        <dbReference type="ARBA" id="ARBA00083341"/>
    </source>
</evidence>
<dbReference type="CDD" id="cd08969">
    <property type="entry name" value="MeNeil3_N"/>
    <property type="match status" value="1"/>
</dbReference>
<sequence>MVEGPGCTLNGEKIRARVQKGQAVREVRGSAVSAASVSCSYARFNVANRIAALGWRCGVGALRHEINNVEEELGLYSSESVSARKAQQYGQSLQDSLRLLCGCKFSGVDTLGKELFVYFGLKALRVHFGMNGSMRINQTEMKGHRGGAAAAVLELQLEKDLICFFDSTVDIRNAADCEQRVRAMEDLDVCSAKFSFSRAETEVKKQKWRMLCDILLDQAVLPGVGNIIKNEALFDSGLNPAIKAGHLTDDQIHHIVKMTRDFSILFYKCRKTGSALYKHYKVYKRPNCGQCNAKIVVCRLGENNRMTYFCPQCQKENPELLDVGKLPTRNSLIGWAYGSGSNNEHVAKSSEEEWTCALCTLINVPSDKLCEACTSPRPQATKIENSENFQDSSSSLIKYPCNSFEKLQPELKLNRRAAFGYTTLVMTDFSGTPKKPSQSPSTNSAQRRSPCSNVQNTHSFSANIEQTNSLSMVSTPPPPSKWNDFSPPFKKIKTNHVSPGHIRTSTITSPNSAPQGTTPSSAAGHTSTPLCSKHNRPAVLRVVRKDGDNKGRQFYSCAMPMETKCDFFEWADQHFPFCNHGKRCIMRTVFKLGPNNGKNFYVCPFGKDKQCPFFQWAENGPGMKLVPGC</sequence>
<dbReference type="GO" id="GO:0006284">
    <property type="term" value="P:base-excision repair"/>
    <property type="evidence" value="ECO:0007669"/>
    <property type="project" value="InterPro"/>
</dbReference>
<evidence type="ECO:0000256" key="8">
    <source>
        <dbReference type="ARBA" id="ARBA00022763"/>
    </source>
</evidence>
<keyword evidence="12" id="KW-0238">DNA-binding</keyword>
<evidence type="ECO:0000313" key="29">
    <source>
        <dbReference type="EMBL" id="KAJ1215688.1"/>
    </source>
</evidence>